<protein>
    <submittedName>
        <fullName evidence="1">Uncharacterized protein</fullName>
    </submittedName>
</protein>
<gene>
    <name evidence="1" type="ORF">ACJDU8_17270</name>
</gene>
<comment type="caution">
    <text evidence="1">The sequence shown here is derived from an EMBL/GenBank/DDBJ whole genome shotgun (WGS) entry which is preliminary data.</text>
</comment>
<proteinExistence type="predicted"/>
<dbReference type="RefSeq" id="WP_406793400.1">
    <property type="nucleotide sequence ID" value="NZ_JBJHZX010000028.1"/>
</dbReference>
<evidence type="ECO:0000313" key="2">
    <source>
        <dbReference type="Proteomes" id="UP001623660"/>
    </source>
</evidence>
<dbReference type="Proteomes" id="UP001623660">
    <property type="component" value="Unassembled WGS sequence"/>
</dbReference>
<accession>A0ABW8SRL8</accession>
<sequence length="53" mass="6562">MKIREILKEKLNQDEKLNEDKPRRGEYLSFSDIEKLMRHECYRRVKGAVRRVR</sequence>
<evidence type="ECO:0000313" key="1">
    <source>
        <dbReference type="EMBL" id="MFL0197295.1"/>
    </source>
</evidence>
<dbReference type="EMBL" id="JBJHZX010000028">
    <property type="protein sequence ID" value="MFL0197295.1"/>
    <property type="molecule type" value="Genomic_DNA"/>
</dbReference>
<name>A0ABW8SRL8_9CLOT</name>
<reference evidence="1 2" key="1">
    <citation type="submission" date="2024-11" db="EMBL/GenBank/DDBJ databases">
        <authorList>
            <person name="Heng Y.C."/>
            <person name="Lim A.C.H."/>
            <person name="Lee J.K.Y."/>
            <person name="Kittelmann S."/>
        </authorList>
    </citation>
    <scope>NUCLEOTIDE SEQUENCE [LARGE SCALE GENOMIC DNA]</scope>
    <source>
        <strain evidence="1 2">WILCCON 0269</strain>
    </source>
</reference>
<keyword evidence="2" id="KW-1185">Reference proteome</keyword>
<organism evidence="1 2">
    <name type="scientific">Candidatus Clostridium eludens</name>
    <dbReference type="NCBI Taxonomy" id="3381663"/>
    <lineage>
        <taxon>Bacteria</taxon>
        <taxon>Bacillati</taxon>
        <taxon>Bacillota</taxon>
        <taxon>Clostridia</taxon>
        <taxon>Eubacteriales</taxon>
        <taxon>Clostridiaceae</taxon>
        <taxon>Clostridium</taxon>
    </lineage>
</organism>